<feature type="region of interest" description="Disordered" evidence="1">
    <location>
        <begin position="1"/>
        <end position="74"/>
    </location>
</feature>
<dbReference type="Proteomes" id="UP000775213">
    <property type="component" value="Unassembled WGS sequence"/>
</dbReference>
<gene>
    <name evidence="2" type="ORF">IEQ34_025416</name>
</gene>
<reference evidence="2 3" key="1">
    <citation type="journal article" date="2021" name="Hortic Res">
        <title>Chromosome-scale assembly of the Dendrobium chrysotoxum genome enhances the understanding of orchid evolution.</title>
        <authorList>
            <person name="Zhang Y."/>
            <person name="Zhang G.Q."/>
            <person name="Zhang D."/>
            <person name="Liu X.D."/>
            <person name="Xu X.Y."/>
            <person name="Sun W.H."/>
            <person name="Yu X."/>
            <person name="Zhu X."/>
            <person name="Wang Z.W."/>
            <person name="Zhao X."/>
            <person name="Zhong W.Y."/>
            <person name="Chen H."/>
            <person name="Yin W.L."/>
            <person name="Huang T."/>
            <person name="Niu S.C."/>
            <person name="Liu Z.J."/>
        </authorList>
    </citation>
    <scope>NUCLEOTIDE SEQUENCE [LARGE SCALE GENOMIC DNA]</scope>
    <source>
        <strain evidence="2">Lindl</strain>
    </source>
</reference>
<proteinExistence type="predicted"/>
<protein>
    <submittedName>
        <fullName evidence="2">Uncharacterized protein</fullName>
    </submittedName>
</protein>
<dbReference type="EMBL" id="JAGFBR010000359">
    <property type="protein sequence ID" value="KAH0445497.1"/>
    <property type="molecule type" value="Genomic_DNA"/>
</dbReference>
<evidence type="ECO:0000313" key="3">
    <source>
        <dbReference type="Proteomes" id="UP000775213"/>
    </source>
</evidence>
<accession>A0AAV7FPH5</accession>
<feature type="compositionally biased region" description="Basic residues" evidence="1">
    <location>
        <begin position="57"/>
        <end position="74"/>
    </location>
</feature>
<organism evidence="2 3">
    <name type="scientific">Dendrobium chrysotoxum</name>
    <name type="common">Orchid</name>
    <dbReference type="NCBI Taxonomy" id="161865"/>
    <lineage>
        <taxon>Eukaryota</taxon>
        <taxon>Viridiplantae</taxon>
        <taxon>Streptophyta</taxon>
        <taxon>Embryophyta</taxon>
        <taxon>Tracheophyta</taxon>
        <taxon>Spermatophyta</taxon>
        <taxon>Magnoliopsida</taxon>
        <taxon>Liliopsida</taxon>
        <taxon>Asparagales</taxon>
        <taxon>Orchidaceae</taxon>
        <taxon>Epidendroideae</taxon>
        <taxon>Malaxideae</taxon>
        <taxon>Dendrobiinae</taxon>
        <taxon>Dendrobium</taxon>
    </lineage>
</organism>
<evidence type="ECO:0000313" key="2">
    <source>
        <dbReference type="EMBL" id="KAH0445497.1"/>
    </source>
</evidence>
<keyword evidence="3" id="KW-1185">Reference proteome</keyword>
<comment type="caution">
    <text evidence="2">The sequence shown here is derived from an EMBL/GenBank/DDBJ whole genome shotgun (WGS) entry which is preliminary data.</text>
</comment>
<dbReference type="AlphaFoldDB" id="A0AAV7FPH5"/>
<name>A0AAV7FPH5_DENCH</name>
<evidence type="ECO:0000256" key="1">
    <source>
        <dbReference type="SAM" id="MobiDB-lite"/>
    </source>
</evidence>
<feature type="compositionally biased region" description="Basic and acidic residues" evidence="1">
    <location>
        <begin position="1"/>
        <end position="10"/>
    </location>
</feature>
<sequence length="74" mass="7900">MRPRTGEATRRGLSISISGGEETYEDSPSNGERNRDRPSIGIGLPCSSSNCSLEKRPQRRTGPKSPGKGRRGGG</sequence>